<dbReference type="RefSeq" id="WP_261693924.1">
    <property type="nucleotide sequence ID" value="NZ_CP104694.1"/>
</dbReference>
<proteinExistence type="predicted"/>
<dbReference type="Proteomes" id="UP001064632">
    <property type="component" value="Chromosome"/>
</dbReference>
<feature type="signal peptide" evidence="1">
    <location>
        <begin position="1"/>
        <end position="22"/>
    </location>
</feature>
<feature type="chain" id="PRO_5046289359" description="Peptidase C-terminal archaeal/bacterial domain-containing protein" evidence="1">
    <location>
        <begin position="23"/>
        <end position="166"/>
    </location>
</feature>
<keyword evidence="3" id="KW-1185">Reference proteome</keyword>
<name>A0ABY6BA57_9GAMM</name>
<accession>A0ABY6BA57</accession>
<organism evidence="2 3">
    <name type="scientific">Tahibacter amnicola</name>
    <dbReference type="NCBI Taxonomy" id="2976241"/>
    <lineage>
        <taxon>Bacteria</taxon>
        <taxon>Pseudomonadati</taxon>
        <taxon>Pseudomonadota</taxon>
        <taxon>Gammaproteobacteria</taxon>
        <taxon>Lysobacterales</taxon>
        <taxon>Rhodanobacteraceae</taxon>
        <taxon>Tahibacter</taxon>
    </lineage>
</organism>
<sequence>MKKNAFLLAAGLLTLGMGAAHAQSCASPSIIPLVGGTNHVINGVDGCAGANQLGTLCGSFNSPENDVVFSFNIDGTRTATTFTLSTSTPAWDPAMLLMSGSCGGGATCTDVAANNGAGANETMAVPTGNGLYYLVVTSSPGTGSCGTFSLDAGGRLPVALQKFSVE</sequence>
<evidence type="ECO:0000313" key="2">
    <source>
        <dbReference type="EMBL" id="UXI66948.1"/>
    </source>
</evidence>
<reference evidence="2" key="1">
    <citation type="submission" date="2022-09" db="EMBL/GenBank/DDBJ databases">
        <title>Tahibacter sp. nov., isolated from a fresh water.</title>
        <authorList>
            <person name="Baek J.H."/>
            <person name="Lee J.K."/>
            <person name="Kim J.M."/>
            <person name="Jeon C.O."/>
        </authorList>
    </citation>
    <scope>NUCLEOTIDE SEQUENCE</scope>
    <source>
        <strain evidence="2">W38</strain>
    </source>
</reference>
<protein>
    <recommendedName>
        <fullName evidence="4">Peptidase C-terminal archaeal/bacterial domain-containing protein</fullName>
    </recommendedName>
</protein>
<gene>
    <name evidence="2" type="ORF">N4264_19650</name>
</gene>
<evidence type="ECO:0008006" key="4">
    <source>
        <dbReference type="Google" id="ProtNLM"/>
    </source>
</evidence>
<dbReference type="EMBL" id="CP104694">
    <property type="protein sequence ID" value="UXI66948.1"/>
    <property type="molecule type" value="Genomic_DNA"/>
</dbReference>
<evidence type="ECO:0000313" key="3">
    <source>
        <dbReference type="Proteomes" id="UP001064632"/>
    </source>
</evidence>
<evidence type="ECO:0000256" key="1">
    <source>
        <dbReference type="SAM" id="SignalP"/>
    </source>
</evidence>
<keyword evidence="1" id="KW-0732">Signal</keyword>